<dbReference type="InterPro" id="IPR047873">
    <property type="entry name" value="Ribosomal_uL16"/>
</dbReference>
<dbReference type="SUPFAM" id="SSF54686">
    <property type="entry name" value="Ribosomal protein L16p/L10e"/>
    <property type="match status" value="1"/>
</dbReference>
<keyword evidence="4 6" id="KW-0687">Ribonucleoprotein</keyword>
<dbReference type="InterPro" id="IPR020798">
    <property type="entry name" value="Ribosomal_uL16_CS"/>
</dbReference>
<dbReference type="EMBL" id="PEWD01000064">
    <property type="protein sequence ID" value="PIU68645.1"/>
    <property type="molecule type" value="Genomic_DNA"/>
</dbReference>
<dbReference type="FunFam" id="3.90.1170.10:FF:000001">
    <property type="entry name" value="50S ribosomal protein L16"/>
    <property type="match status" value="1"/>
</dbReference>
<evidence type="ECO:0000256" key="4">
    <source>
        <dbReference type="ARBA" id="ARBA00023274"/>
    </source>
</evidence>
<name>A0A2M7AMP2_UNCKA</name>
<dbReference type="PRINTS" id="PR00060">
    <property type="entry name" value="RIBOSOMALL16"/>
</dbReference>
<evidence type="ECO:0000256" key="7">
    <source>
        <dbReference type="RuleBase" id="RU004413"/>
    </source>
</evidence>
<dbReference type="Gene3D" id="3.90.1170.10">
    <property type="entry name" value="Ribosomal protein L10e/L16"/>
    <property type="match status" value="1"/>
</dbReference>
<dbReference type="GO" id="GO:0005840">
    <property type="term" value="C:ribosome"/>
    <property type="evidence" value="ECO:0007669"/>
    <property type="project" value="UniProtKB-KW"/>
</dbReference>
<keyword evidence="2 6" id="KW-0820">tRNA-binding</keyword>
<evidence type="ECO:0000256" key="5">
    <source>
        <dbReference type="ARBA" id="ARBA00035198"/>
    </source>
</evidence>
<dbReference type="GO" id="GO:0003735">
    <property type="term" value="F:structural constituent of ribosome"/>
    <property type="evidence" value="ECO:0007669"/>
    <property type="project" value="InterPro"/>
</dbReference>
<protein>
    <recommendedName>
        <fullName evidence="5 6">Large ribosomal subunit protein uL16</fullName>
    </recommendedName>
</protein>
<comment type="caution">
    <text evidence="9">The sequence shown here is derived from an EMBL/GenBank/DDBJ whole genome shotgun (WGS) entry which is preliminary data.</text>
</comment>
<dbReference type="GO" id="GO:0019843">
    <property type="term" value="F:rRNA binding"/>
    <property type="evidence" value="ECO:0007669"/>
    <property type="project" value="UniProtKB-UniRule"/>
</dbReference>
<evidence type="ECO:0000313" key="10">
    <source>
        <dbReference type="Proteomes" id="UP000229916"/>
    </source>
</evidence>
<gene>
    <name evidence="6" type="primary">rplP</name>
    <name evidence="9" type="ORF">COS81_03135</name>
</gene>
<keyword evidence="6 8" id="KW-0694">RNA-binding</keyword>
<proteinExistence type="inferred from homology"/>
<keyword evidence="3 6" id="KW-0689">Ribosomal protein</keyword>
<evidence type="ECO:0000256" key="8">
    <source>
        <dbReference type="RuleBase" id="RU004414"/>
    </source>
</evidence>
<comment type="similarity">
    <text evidence="1 6 7">Belongs to the universal ribosomal protein uL16 family.</text>
</comment>
<dbReference type="InterPro" id="IPR016180">
    <property type="entry name" value="Ribosomal_uL16_dom"/>
</dbReference>
<keyword evidence="6 8" id="KW-0699">rRNA-binding</keyword>
<dbReference type="PANTHER" id="PTHR12220:SF13">
    <property type="entry name" value="LARGE RIBOSOMAL SUBUNIT PROTEIN UL16M"/>
    <property type="match status" value="1"/>
</dbReference>
<dbReference type="InterPro" id="IPR036920">
    <property type="entry name" value="Ribosomal_uL16_sf"/>
</dbReference>
<dbReference type="CDD" id="cd01433">
    <property type="entry name" value="Ribosomal_L16_L10e"/>
    <property type="match status" value="1"/>
</dbReference>
<dbReference type="AlphaFoldDB" id="A0A2M7AMP2"/>
<accession>A0A2M7AMP2</accession>
<dbReference type="GO" id="GO:1990904">
    <property type="term" value="C:ribonucleoprotein complex"/>
    <property type="evidence" value="ECO:0007669"/>
    <property type="project" value="UniProtKB-KW"/>
</dbReference>
<dbReference type="Proteomes" id="UP000229916">
    <property type="component" value="Unassembled WGS sequence"/>
</dbReference>
<dbReference type="PROSITE" id="PS00586">
    <property type="entry name" value="RIBOSOMAL_L16_1"/>
    <property type="match status" value="1"/>
</dbReference>
<evidence type="ECO:0000256" key="1">
    <source>
        <dbReference type="ARBA" id="ARBA00008931"/>
    </source>
</evidence>
<evidence type="ECO:0000256" key="3">
    <source>
        <dbReference type="ARBA" id="ARBA00022980"/>
    </source>
</evidence>
<comment type="subunit">
    <text evidence="6 8">Part of the 50S ribosomal subunit.</text>
</comment>
<dbReference type="NCBIfam" id="TIGR01164">
    <property type="entry name" value="rplP_bact"/>
    <property type="match status" value="1"/>
</dbReference>
<dbReference type="GO" id="GO:0006412">
    <property type="term" value="P:translation"/>
    <property type="evidence" value="ECO:0007669"/>
    <property type="project" value="UniProtKB-UniRule"/>
</dbReference>
<reference evidence="10" key="1">
    <citation type="submission" date="2017-09" db="EMBL/GenBank/DDBJ databases">
        <title>Depth-based differentiation of microbial function through sediment-hosted aquifers and enrichment of novel symbionts in the deep terrestrial subsurface.</title>
        <authorList>
            <person name="Probst A.J."/>
            <person name="Ladd B."/>
            <person name="Jarett J.K."/>
            <person name="Geller-Mcgrath D.E."/>
            <person name="Sieber C.M.K."/>
            <person name="Emerson J.B."/>
            <person name="Anantharaman K."/>
            <person name="Thomas B.C."/>
            <person name="Malmstrom R."/>
            <person name="Stieglmeier M."/>
            <person name="Klingl A."/>
            <person name="Woyke T."/>
            <person name="Ryan C.M."/>
            <person name="Banfield J.F."/>
        </authorList>
    </citation>
    <scope>NUCLEOTIDE SEQUENCE [LARGE SCALE GENOMIC DNA]</scope>
</reference>
<evidence type="ECO:0000256" key="6">
    <source>
        <dbReference type="HAMAP-Rule" id="MF_01342"/>
    </source>
</evidence>
<dbReference type="HAMAP" id="MF_01342">
    <property type="entry name" value="Ribosomal_uL16"/>
    <property type="match status" value="1"/>
</dbReference>
<evidence type="ECO:0000256" key="2">
    <source>
        <dbReference type="ARBA" id="ARBA00022555"/>
    </source>
</evidence>
<dbReference type="InterPro" id="IPR000114">
    <property type="entry name" value="Ribosomal_uL16_bact-type"/>
</dbReference>
<evidence type="ECO:0000313" key="9">
    <source>
        <dbReference type="EMBL" id="PIU68645.1"/>
    </source>
</evidence>
<dbReference type="PANTHER" id="PTHR12220">
    <property type="entry name" value="50S/60S RIBOSOMAL PROTEIN L16"/>
    <property type="match status" value="1"/>
</dbReference>
<dbReference type="GO" id="GO:0000049">
    <property type="term" value="F:tRNA binding"/>
    <property type="evidence" value="ECO:0007669"/>
    <property type="project" value="UniProtKB-KW"/>
</dbReference>
<sequence length="138" mass="15385">MLTPKKTKYRKSFRGRLRGKAYRGSKIEFGEFGLKSEEAAHLASNQLESARKAIVHATKRGGKVWIRIFPHQPATKKPQEVRMGGGKGPVDHYTATVKPGSMIFEMAGVSADLAKRALWLAGRKLPIKTKVIEKEEKV</sequence>
<comment type="function">
    <text evidence="6 8">Binds 23S rRNA and is also seen to make contacts with the A and possibly P site tRNAs.</text>
</comment>
<organism evidence="9 10">
    <name type="scientific">candidate division WWE3 bacterium CG06_land_8_20_14_3_00_42_16</name>
    <dbReference type="NCBI Taxonomy" id="1975083"/>
    <lineage>
        <taxon>Bacteria</taxon>
        <taxon>Katanobacteria</taxon>
    </lineage>
</organism>
<dbReference type="Pfam" id="PF00252">
    <property type="entry name" value="Ribosomal_L16"/>
    <property type="match status" value="1"/>
</dbReference>